<dbReference type="PROSITE" id="PS51127">
    <property type="entry name" value="BIG1"/>
    <property type="match status" value="1"/>
</dbReference>
<accession>A0ABW4JKV3</accession>
<dbReference type="RefSeq" id="WP_377943672.1">
    <property type="nucleotide sequence ID" value="NZ_JBHUCX010000035.1"/>
</dbReference>
<evidence type="ECO:0000256" key="1">
    <source>
        <dbReference type="SAM" id="SignalP"/>
    </source>
</evidence>
<evidence type="ECO:0000313" key="4">
    <source>
        <dbReference type="Proteomes" id="UP001597079"/>
    </source>
</evidence>
<comment type="caution">
    <text evidence="3">The sequence shown here is derived from an EMBL/GenBank/DDBJ whole genome shotgun (WGS) entry which is preliminary data.</text>
</comment>
<evidence type="ECO:0000259" key="2">
    <source>
        <dbReference type="PROSITE" id="PS51127"/>
    </source>
</evidence>
<feature type="domain" description="Big-1" evidence="2">
    <location>
        <begin position="192"/>
        <end position="305"/>
    </location>
</feature>
<keyword evidence="4" id="KW-1185">Reference proteome</keyword>
<feature type="chain" id="PRO_5045576547" evidence="1">
    <location>
        <begin position="25"/>
        <end position="955"/>
    </location>
</feature>
<dbReference type="InterPro" id="IPR003344">
    <property type="entry name" value="Big_1_dom"/>
</dbReference>
<name>A0ABW4JKV3_9BACL</name>
<sequence>MKRALTGIAAAAVVLGTAAPMAFAATSSGLTKAGQLPIVVNGSVLSNPYEMTGKDSGNTTAYFPVYYFDQALTKIGYTASWDGVTHTWAITAPGVDASTVASSISGGVGTGNTTITVNGTVVKKINTKAAKDPAASKSAAATTYFPAYYIDEIFNSLGANVSFSGQTGLKITGNATNVNTPSLGDITLSGQSLGSGTSSAPAVGTNGASVTASTTLTDANGNPVAGINVTFNVWGSTDLPNVTSNGLSVSNTGGAGDTESDQAQYVATTNASGVASISLSNGGNEAYTIQAQAPYNSNGVTVTSSKAYVDFGQPGSLVLSPVSTSFGYSSASSETGVVPVTATVIPTTAGTSASNVPVTFSFSSVSGTPFISNSAGSYLQPVDGTAPDNTVTVNTDANGQATIYVNATNSAALTVQASANNLTNSSSNTLTWKQSGVADKIVNTPTSAVSDNVGTPVTISGTVEDQMGNPVANSQVLVSGYDYEGTNAAQTSPNSGDFSYVNGSTSTAFPYVGRSIAGANASSSFGDVVTTGANGQFSVEVNETDQSYTGAVLDVWAVQNGQIVGAGDSGSSPLQSYTLNFENNTGTLNQLYVDTTAAGLVSSGTANDKDTSLTGLSYQEGGSTTQAPVFVGGFAGSTPYPGSSQSGSVQYTVTSNNKGYVAAIDGVALNGTQALPNNPASAIVDVSYSSGAVSEVTVDGTPIYDAATSTSLSGYSTGHPTVGAFTFVPGDNNVENDTFTVSTGSTLSDTVGANFIAGVPAELASGVSGTIGSGQQTTLTFTVEDSNGNPIPYGTVKLLPPAGGASDLWITAVNEQTLVQNEYGTSISYGAEPTPVPLYSGTDTANIASSIYLNGAIGASGLGGTIDETPATSSAPASGTPSITLTADENGKIALTFTAGGNGVWNTGGANADTVQTAATPSASNTVYFSYDADGNIVMTTGDAPTSNYVGSLVY</sequence>
<dbReference type="EMBL" id="JBHUCX010000035">
    <property type="protein sequence ID" value="MFD1675790.1"/>
    <property type="molecule type" value="Genomic_DNA"/>
</dbReference>
<organism evidence="3 4">
    <name type="scientific">Alicyclobacillus fodiniaquatilis</name>
    <dbReference type="NCBI Taxonomy" id="1661150"/>
    <lineage>
        <taxon>Bacteria</taxon>
        <taxon>Bacillati</taxon>
        <taxon>Bacillota</taxon>
        <taxon>Bacilli</taxon>
        <taxon>Bacillales</taxon>
        <taxon>Alicyclobacillaceae</taxon>
        <taxon>Alicyclobacillus</taxon>
    </lineage>
</organism>
<evidence type="ECO:0000313" key="3">
    <source>
        <dbReference type="EMBL" id="MFD1675790.1"/>
    </source>
</evidence>
<proteinExistence type="predicted"/>
<dbReference type="Proteomes" id="UP001597079">
    <property type="component" value="Unassembled WGS sequence"/>
</dbReference>
<keyword evidence="1" id="KW-0732">Signal</keyword>
<gene>
    <name evidence="3" type="ORF">ACFSB2_13895</name>
</gene>
<feature type="signal peptide" evidence="1">
    <location>
        <begin position="1"/>
        <end position="24"/>
    </location>
</feature>
<dbReference type="InterPro" id="IPR013783">
    <property type="entry name" value="Ig-like_fold"/>
</dbReference>
<reference evidence="4" key="1">
    <citation type="journal article" date="2019" name="Int. J. Syst. Evol. Microbiol.">
        <title>The Global Catalogue of Microorganisms (GCM) 10K type strain sequencing project: providing services to taxonomists for standard genome sequencing and annotation.</title>
        <authorList>
            <consortium name="The Broad Institute Genomics Platform"/>
            <consortium name="The Broad Institute Genome Sequencing Center for Infectious Disease"/>
            <person name="Wu L."/>
            <person name="Ma J."/>
        </authorList>
    </citation>
    <scope>NUCLEOTIDE SEQUENCE [LARGE SCALE GENOMIC DNA]</scope>
    <source>
        <strain evidence="4">CGMCC 1.12286</strain>
    </source>
</reference>
<protein>
    <submittedName>
        <fullName evidence="3">Beta strand repeat-containing protein</fullName>
    </submittedName>
</protein>
<dbReference type="Gene3D" id="2.60.40.10">
    <property type="entry name" value="Immunoglobulins"/>
    <property type="match status" value="1"/>
</dbReference>